<dbReference type="Proteomes" id="UP000246171">
    <property type="component" value="Unassembled WGS sequence"/>
</dbReference>
<evidence type="ECO:0000256" key="2">
    <source>
        <dbReference type="SAM" id="Phobius"/>
    </source>
</evidence>
<evidence type="ECO:0000256" key="1">
    <source>
        <dbReference type="SAM" id="MobiDB-lite"/>
    </source>
</evidence>
<dbReference type="RefSeq" id="XP_025386699.1">
    <property type="nucleotide sequence ID" value="XM_025537491.1"/>
</dbReference>
<keyword evidence="2" id="KW-0812">Transmembrane</keyword>
<feature type="region of interest" description="Disordered" evidence="1">
    <location>
        <begin position="89"/>
        <end position="126"/>
    </location>
</feature>
<evidence type="ECO:0000313" key="3">
    <source>
        <dbReference type="EMBL" id="PWY70005.1"/>
    </source>
</evidence>
<evidence type="ECO:0000313" key="4">
    <source>
        <dbReference type="Proteomes" id="UP000246171"/>
    </source>
</evidence>
<keyword evidence="2" id="KW-1133">Transmembrane helix</keyword>
<accession>A0A317V7J5</accession>
<organism evidence="3 4">
    <name type="scientific">Aspergillus eucalypticola (strain CBS 122712 / IBT 29274)</name>
    <dbReference type="NCBI Taxonomy" id="1448314"/>
    <lineage>
        <taxon>Eukaryota</taxon>
        <taxon>Fungi</taxon>
        <taxon>Dikarya</taxon>
        <taxon>Ascomycota</taxon>
        <taxon>Pezizomycotina</taxon>
        <taxon>Eurotiomycetes</taxon>
        <taxon>Eurotiomycetidae</taxon>
        <taxon>Eurotiales</taxon>
        <taxon>Aspergillaceae</taxon>
        <taxon>Aspergillus</taxon>
        <taxon>Aspergillus subgen. Circumdati</taxon>
    </lineage>
</organism>
<keyword evidence="2" id="KW-0472">Membrane</keyword>
<dbReference type="GeneID" id="37059453"/>
<name>A0A317V7J5_ASPEC</name>
<keyword evidence="4" id="KW-1185">Reference proteome</keyword>
<dbReference type="AlphaFoldDB" id="A0A317V7J5"/>
<gene>
    <name evidence="3" type="ORF">BO83DRAFT_63042</name>
</gene>
<feature type="transmembrane region" description="Helical" evidence="2">
    <location>
        <begin position="12"/>
        <end position="33"/>
    </location>
</feature>
<protein>
    <submittedName>
        <fullName evidence="3">Uncharacterized protein</fullName>
    </submittedName>
</protein>
<sequence>MTCMNLWQTPVCVYTSLPFYTSLFLLPILQLVYTMIPANPSSVEMKGPMPGRSISFPLGVMGSVTVTLLIRQIVHGRPAAAVPMLRDHVGSMEHATGPPHRDPTRRSAKLLTVGLSADRQHTGDAR</sequence>
<dbReference type="VEuPathDB" id="FungiDB:BO83DRAFT_63042"/>
<feature type="transmembrane region" description="Helical" evidence="2">
    <location>
        <begin position="53"/>
        <end position="70"/>
    </location>
</feature>
<proteinExistence type="predicted"/>
<dbReference type="EMBL" id="MSFU01000017">
    <property type="protein sequence ID" value="PWY70005.1"/>
    <property type="molecule type" value="Genomic_DNA"/>
</dbReference>
<comment type="caution">
    <text evidence="3">The sequence shown here is derived from an EMBL/GenBank/DDBJ whole genome shotgun (WGS) entry which is preliminary data.</text>
</comment>
<reference evidence="3" key="1">
    <citation type="submission" date="2016-12" db="EMBL/GenBank/DDBJ databases">
        <title>The genomes of Aspergillus section Nigri reveals drivers in fungal speciation.</title>
        <authorList>
            <consortium name="DOE Joint Genome Institute"/>
            <person name="Vesth T.C."/>
            <person name="Nybo J."/>
            <person name="Theobald S."/>
            <person name="Brandl J."/>
            <person name="Frisvad J.C."/>
            <person name="Nielsen K.F."/>
            <person name="Lyhne E.K."/>
            <person name="Kogle M.E."/>
            <person name="Kuo A."/>
            <person name="Riley R."/>
            <person name="Clum A."/>
            <person name="Nolan M."/>
            <person name="Lipzen A."/>
            <person name="Salamov A."/>
            <person name="Henrissat B."/>
            <person name="Wiebenga A."/>
            <person name="De vries R.P."/>
            <person name="Grigoriev I.V."/>
            <person name="Mortensen U.H."/>
            <person name="Andersen M.R."/>
            <person name="Baker S.E."/>
        </authorList>
    </citation>
    <scope>NUCLEOTIDE SEQUENCE</scope>
    <source>
        <strain evidence="3">CBS 122712</strain>
    </source>
</reference>